<gene>
    <name evidence="2" type="ORF">D0864_09098</name>
</gene>
<feature type="region of interest" description="Disordered" evidence="1">
    <location>
        <begin position="401"/>
        <end position="447"/>
    </location>
</feature>
<evidence type="ECO:0000313" key="2">
    <source>
        <dbReference type="EMBL" id="RMY79397.1"/>
    </source>
</evidence>
<accession>A0A3M7ESJ9</accession>
<dbReference type="Proteomes" id="UP000269539">
    <property type="component" value="Unassembled WGS sequence"/>
</dbReference>
<feature type="compositionally biased region" description="Low complexity" evidence="1">
    <location>
        <begin position="156"/>
        <end position="169"/>
    </location>
</feature>
<reference evidence="2 3" key="1">
    <citation type="journal article" date="2018" name="BMC Genomics">
        <title>Genomic evidence for intraspecific hybridization in a clonal and extremely halotolerant yeast.</title>
        <authorList>
            <person name="Gostincar C."/>
            <person name="Stajich J.E."/>
            <person name="Zupancic J."/>
            <person name="Zalar P."/>
            <person name="Gunde-Cimerman N."/>
        </authorList>
    </citation>
    <scope>NUCLEOTIDE SEQUENCE [LARGE SCALE GENOMIC DNA]</scope>
    <source>
        <strain evidence="2 3">EXF-10513</strain>
    </source>
</reference>
<feature type="compositionally biased region" description="Polar residues" evidence="1">
    <location>
        <begin position="79"/>
        <end position="95"/>
    </location>
</feature>
<dbReference type="EMBL" id="QWIO01001101">
    <property type="protein sequence ID" value="RMY79397.1"/>
    <property type="molecule type" value="Genomic_DNA"/>
</dbReference>
<feature type="compositionally biased region" description="Gly residues" evidence="1">
    <location>
        <begin position="418"/>
        <end position="446"/>
    </location>
</feature>
<feature type="region of interest" description="Disordered" evidence="1">
    <location>
        <begin position="1"/>
        <end position="373"/>
    </location>
</feature>
<feature type="compositionally biased region" description="Low complexity" evidence="1">
    <location>
        <begin position="332"/>
        <end position="361"/>
    </location>
</feature>
<feature type="compositionally biased region" description="Low complexity" evidence="1">
    <location>
        <begin position="23"/>
        <end position="36"/>
    </location>
</feature>
<name>A0A3M7ESJ9_HORWE</name>
<feature type="compositionally biased region" description="Low complexity" evidence="1">
    <location>
        <begin position="258"/>
        <end position="267"/>
    </location>
</feature>
<feature type="compositionally biased region" description="Low complexity" evidence="1">
    <location>
        <begin position="277"/>
        <end position="288"/>
    </location>
</feature>
<organism evidence="2 3">
    <name type="scientific">Hortaea werneckii</name>
    <name type="common">Black yeast</name>
    <name type="synonym">Cladosporium werneckii</name>
    <dbReference type="NCBI Taxonomy" id="91943"/>
    <lineage>
        <taxon>Eukaryota</taxon>
        <taxon>Fungi</taxon>
        <taxon>Dikarya</taxon>
        <taxon>Ascomycota</taxon>
        <taxon>Pezizomycotina</taxon>
        <taxon>Dothideomycetes</taxon>
        <taxon>Dothideomycetidae</taxon>
        <taxon>Mycosphaerellales</taxon>
        <taxon>Teratosphaeriaceae</taxon>
        <taxon>Hortaea</taxon>
    </lineage>
</organism>
<dbReference type="VEuPathDB" id="FungiDB:BTJ68_01903"/>
<comment type="caution">
    <text evidence="2">The sequence shown here is derived from an EMBL/GenBank/DDBJ whole genome shotgun (WGS) entry which is preliminary data.</text>
</comment>
<feature type="compositionally biased region" description="Acidic residues" evidence="1">
    <location>
        <begin position="364"/>
        <end position="373"/>
    </location>
</feature>
<feature type="compositionally biased region" description="Basic and acidic residues" evidence="1">
    <location>
        <begin position="307"/>
        <end position="317"/>
    </location>
</feature>
<dbReference type="AlphaFoldDB" id="A0A3M7ESJ9"/>
<sequence>MPPVAVQPPTKLHTNMSHPSPPSTTTTSTSATTTTADSVLGSPVESLSAMSIHDGTSASTPLPKAPAPLMLPRPDMSARSATDPSPSALLQNYFASTVLHEQPPLTTRRNRSPYSRSHLRSRSGGSSGLSAPPITRAKSLPTQHAPRASPTTPNQSSSESTRSNSGSTSPAFAAPLSGSPARSPRRLNSPFRDDAPSTTPPPPPRSPSFSGGTPAIESIQEDSELDFTPRQTNTLPQPPSAAAMTSFSRSGSLRRRPASPLHSLNSPNPTPPPPTSTPSTSSYPTSPAIRPVPSPNTPSSTPHHRQPSLERFRDEPHPTTTNTVPLTLHHYPSTSSFQTSSSISIPSTPTSARSRSPSISSLETIEDAPDLESEAVEVERKIAAERAARIARGEEVAADEDGTAGAGLWRRRSLDAPGGSGSGAGAGGRGGMGVGGRIGGGGGMGGTTTLERKRWSICGGERRGDLDLETIWED</sequence>
<evidence type="ECO:0000256" key="1">
    <source>
        <dbReference type="SAM" id="MobiDB-lite"/>
    </source>
</evidence>
<proteinExistence type="predicted"/>
<protein>
    <recommendedName>
        <fullName evidence="4">Basic proline-rich protein</fullName>
    </recommendedName>
</protein>
<evidence type="ECO:0000313" key="3">
    <source>
        <dbReference type="Proteomes" id="UP000269539"/>
    </source>
</evidence>
<evidence type="ECO:0008006" key="4">
    <source>
        <dbReference type="Google" id="ProtNLM"/>
    </source>
</evidence>